<protein>
    <submittedName>
        <fullName evidence="1">Uncharacterized protein</fullName>
    </submittedName>
</protein>
<accession>A0ACB9S2B0</accession>
<keyword evidence="2" id="KW-1185">Reference proteome</keyword>
<dbReference type="Proteomes" id="UP001057402">
    <property type="component" value="Chromosome 2"/>
</dbReference>
<evidence type="ECO:0000313" key="2">
    <source>
        <dbReference type="Proteomes" id="UP001057402"/>
    </source>
</evidence>
<reference evidence="2" key="1">
    <citation type="journal article" date="2023" name="Front. Plant Sci.">
        <title>Chromosomal-level genome assembly of Melastoma candidum provides insights into trichome evolution.</title>
        <authorList>
            <person name="Zhong Y."/>
            <person name="Wu W."/>
            <person name="Sun C."/>
            <person name="Zou P."/>
            <person name="Liu Y."/>
            <person name="Dai S."/>
            <person name="Zhou R."/>
        </authorList>
    </citation>
    <scope>NUCLEOTIDE SEQUENCE [LARGE SCALE GENOMIC DNA]</scope>
</reference>
<name>A0ACB9S2B0_9MYRT</name>
<organism evidence="1 2">
    <name type="scientific">Melastoma candidum</name>
    <dbReference type="NCBI Taxonomy" id="119954"/>
    <lineage>
        <taxon>Eukaryota</taxon>
        <taxon>Viridiplantae</taxon>
        <taxon>Streptophyta</taxon>
        <taxon>Embryophyta</taxon>
        <taxon>Tracheophyta</taxon>
        <taxon>Spermatophyta</taxon>
        <taxon>Magnoliopsida</taxon>
        <taxon>eudicotyledons</taxon>
        <taxon>Gunneridae</taxon>
        <taxon>Pentapetalae</taxon>
        <taxon>rosids</taxon>
        <taxon>malvids</taxon>
        <taxon>Myrtales</taxon>
        <taxon>Melastomataceae</taxon>
        <taxon>Melastomatoideae</taxon>
        <taxon>Melastomateae</taxon>
        <taxon>Melastoma</taxon>
    </lineage>
</organism>
<dbReference type="EMBL" id="CM042881">
    <property type="protein sequence ID" value="KAI4384758.1"/>
    <property type="molecule type" value="Genomic_DNA"/>
</dbReference>
<comment type="caution">
    <text evidence="1">The sequence shown here is derived from an EMBL/GenBank/DDBJ whole genome shotgun (WGS) entry which is preliminary data.</text>
</comment>
<proteinExistence type="predicted"/>
<gene>
    <name evidence="1" type="ORF">MLD38_002867</name>
</gene>
<sequence length="247" mass="26639">MPSLHGRHRLDPSPDLSSDNLSVSSFFVENLLLHLFLVATTLFPLFGPSSVALSTPGDDQVGERSHLLDFKHSLDDPEMLASWNDDIHYCEWDGVLCQDGVVVSLSLSGQSLKGPLSRSLFALSGLVSADLSFNSFSGELSGEVSNLRNLNVLSLSNNGRSGELPARLGELAGLETLKLGFNSFVGRVPPELGMLNRLQMLELSSNALVGELPSELSGMSRLRFLDFANNLLSGPLPGSMLLTRCIK</sequence>
<evidence type="ECO:0000313" key="1">
    <source>
        <dbReference type="EMBL" id="KAI4384758.1"/>
    </source>
</evidence>